<comment type="caution">
    <text evidence="7">The sequence shown here is derived from an EMBL/GenBank/DDBJ whole genome shotgun (WGS) entry which is preliminary data.</text>
</comment>
<dbReference type="InterPro" id="IPR033247">
    <property type="entry name" value="Transketolase_fam"/>
</dbReference>
<sequence length="270" mass="29552">SIADDPAGNYIHYGVREFGMTAIANGIAHHGGFVPYTATFLMFVEYARNAVRMAALMKARQIMVYTHDSIGLGEDGPTHQPVEQLASLRLTPNMGVWRPCDQVETAVAWRQALERHDGPTALILSRQNLAQQERTPQQLADIARGGYILKDADGQPELIIIATGSEVELAVAAWEKLGARGRRVRVVSLPSTDIFDQQDEAYREAVLPKSVTARLAIEAGIADYWYKYVGLDGAVVGMTTFGESAPAETLFKEFGFTVENVLDKALAQLS</sequence>
<dbReference type="InterPro" id="IPR020826">
    <property type="entry name" value="Transketolase_BS"/>
</dbReference>
<dbReference type="Gene3D" id="3.40.50.920">
    <property type="match status" value="1"/>
</dbReference>
<dbReference type="PANTHER" id="PTHR43522">
    <property type="entry name" value="TRANSKETOLASE"/>
    <property type="match status" value="1"/>
</dbReference>
<dbReference type="PROSITE" id="PS00802">
    <property type="entry name" value="TRANSKETOLASE_2"/>
    <property type="match status" value="1"/>
</dbReference>
<dbReference type="Pfam" id="PF22613">
    <property type="entry name" value="Transketolase_C_1"/>
    <property type="match status" value="1"/>
</dbReference>
<dbReference type="GO" id="GO:0004802">
    <property type="term" value="F:transketolase activity"/>
    <property type="evidence" value="ECO:0007669"/>
    <property type="project" value="UniProtKB-EC"/>
</dbReference>
<dbReference type="EC" id="2.2.1.1" evidence="7"/>
<feature type="non-terminal residue" evidence="7">
    <location>
        <position position="1"/>
    </location>
</feature>
<name>A0ABY2SLY9_9HYPH</name>
<dbReference type="InterPro" id="IPR009014">
    <property type="entry name" value="Transketo_C/PFOR_II"/>
</dbReference>
<reference evidence="7 8" key="1">
    <citation type="submission" date="2019-04" db="EMBL/GenBank/DDBJ databases">
        <authorList>
            <person name="Li M."/>
            <person name="Gao C."/>
        </authorList>
    </citation>
    <scope>NUCLEOTIDE SEQUENCE [LARGE SCALE GENOMIC DNA]</scope>
    <source>
        <strain evidence="7 8">BGMRC 2031</strain>
    </source>
</reference>
<keyword evidence="4" id="KW-0460">Magnesium</keyword>
<keyword evidence="5" id="KW-0786">Thiamine pyrophosphate</keyword>
<dbReference type="Gene3D" id="3.40.50.970">
    <property type="match status" value="1"/>
</dbReference>
<dbReference type="SUPFAM" id="SSF52922">
    <property type="entry name" value="TK C-terminal domain-like"/>
    <property type="match status" value="1"/>
</dbReference>
<evidence type="ECO:0000256" key="1">
    <source>
        <dbReference type="ARBA" id="ARBA00001964"/>
    </source>
</evidence>
<dbReference type="SMART" id="SM00861">
    <property type="entry name" value="Transket_pyr"/>
    <property type="match status" value="1"/>
</dbReference>
<feature type="domain" description="Transketolase-like pyrimidine-binding" evidence="6">
    <location>
        <begin position="1"/>
        <end position="131"/>
    </location>
</feature>
<dbReference type="Pfam" id="PF02779">
    <property type="entry name" value="Transket_pyr"/>
    <property type="match status" value="1"/>
</dbReference>
<evidence type="ECO:0000259" key="6">
    <source>
        <dbReference type="SMART" id="SM00861"/>
    </source>
</evidence>
<comment type="cofactor">
    <cofactor evidence="1">
        <name>thiamine diphosphate</name>
        <dbReference type="ChEBI" id="CHEBI:58937"/>
    </cofactor>
</comment>
<keyword evidence="8" id="KW-1185">Reference proteome</keyword>
<dbReference type="SUPFAM" id="SSF52518">
    <property type="entry name" value="Thiamin diphosphate-binding fold (THDP-binding)"/>
    <property type="match status" value="1"/>
</dbReference>
<dbReference type="RefSeq" id="WP_306767861.1">
    <property type="nucleotide sequence ID" value="NZ_SZPQ01000010.1"/>
</dbReference>
<accession>A0ABY2SLY9</accession>
<gene>
    <name evidence="7" type="ORF">FCN80_08645</name>
</gene>
<evidence type="ECO:0000313" key="8">
    <source>
        <dbReference type="Proteomes" id="UP000305202"/>
    </source>
</evidence>
<dbReference type="InterPro" id="IPR055152">
    <property type="entry name" value="Transketolase-like_C_2"/>
</dbReference>
<dbReference type="EMBL" id="SZPQ01000010">
    <property type="protein sequence ID" value="TKI06658.1"/>
    <property type="molecule type" value="Genomic_DNA"/>
</dbReference>
<dbReference type="CDD" id="cd07033">
    <property type="entry name" value="TPP_PYR_DXS_TK_like"/>
    <property type="match status" value="1"/>
</dbReference>
<evidence type="ECO:0000256" key="2">
    <source>
        <dbReference type="ARBA" id="ARBA00022679"/>
    </source>
</evidence>
<dbReference type="InterPro" id="IPR005475">
    <property type="entry name" value="Transketolase-like_Pyr-bd"/>
</dbReference>
<keyword evidence="3" id="KW-0479">Metal-binding</keyword>
<evidence type="ECO:0000256" key="3">
    <source>
        <dbReference type="ARBA" id="ARBA00022723"/>
    </source>
</evidence>
<proteinExistence type="predicted"/>
<evidence type="ECO:0000256" key="5">
    <source>
        <dbReference type="ARBA" id="ARBA00023052"/>
    </source>
</evidence>
<evidence type="ECO:0000256" key="4">
    <source>
        <dbReference type="ARBA" id="ARBA00022842"/>
    </source>
</evidence>
<dbReference type="PANTHER" id="PTHR43522:SF2">
    <property type="entry name" value="TRANSKETOLASE 1-RELATED"/>
    <property type="match status" value="1"/>
</dbReference>
<evidence type="ECO:0000313" key="7">
    <source>
        <dbReference type="EMBL" id="TKI06658.1"/>
    </source>
</evidence>
<organism evidence="7 8">
    <name type="scientific">Martelella alba</name>
    <dbReference type="NCBI Taxonomy" id="2590451"/>
    <lineage>
        <taxon>Bacteria</taxon>
        <taxon>Pseudomonadati</taxon>
        <taxon>Pseudomonadota</taxon>
        <taxon>Alphaproteobacteria</taxon>
        <taxon>Hyphomicrobiales</taxon>
        <taxon>Aurantimonadaceae</taxon>
        <taxon>Martelella</taxon>
    </lineage>
</organism>
<dbReference type="InterPro" id="IPR029061">
    <property type="entry name" value="THDP-binding"/>
</dbReference>
<keyword evidence="2 7" id="KW-0808">Transferase</keyword>
<protein>
    <submittedName>
        <fullName evidence="7">Transketolase</fullName>
        <ecNumber evidence="7">2.2.1.1</ecNumber>
    </submittedName>
</protein>
<dbReference type="Proteomes" id="UP000305202">
    <property type="component" value="Unassembled WGS sequence"/>
</dbReference>